<feature type="region of interest" description="Disordered" evidence="2">
    <location>
        <begin position="202"/>
        <end position="223"/>
    </location>
</feature>
<feature type="compositionally biased region" description="Acidic residues" evidence="2">
    <location>
        <begin position="205"/>
        <end position="214"/>
    </location>
</feature>
<organism evidence="3 4">
    <name type="scientific">Coptis chinensis</name>
    <dbReference type="NCBI Taxonomy" id="261450"/>
    <lineage>
        <taxon>Eukaryota</taxon>
        <taxon>Viridiplantae</taxon>
        <taxon>Streptophyta</taxon>
        <taxon>Embryophyta</taxon>
        <taxon>Tracheophyta</taxon>
        <taxon>Spermatophyta</taxon>
        <taxon>Magnoliopsida</taxon>
        <taxon>Ranunculales</taxon>
        <taxon>Ranunculaceae</taxon>
        <taxon>Coptidoideae</taxon>
        <taxon>Coptis</taxon>
    </lineage>
</organism>
<dbReference type="AlphaFoldDB" id="A0A835M350"/>
<dbReference type="Proteomes" id="UP000631114">
    <property type="component" value="Unassembled WGS sequence"/>
</dbReference>
<accession>A0A835M350</accession>
<evidence type="ECO:0000313" key="4">
    <source>
        <dbReference type="Proteomes" id="UP000631114"/>
    </source>
</evidence>
<evidence type="ECO:0000256" key="1">
    <source>
        <dbReference type="SAM" id="Coils"/>
    </source>
</evidence>
<keyword evidence="1" id="KW-0175">Coiled coil</keyword>
<dbReference type="EMBL" id="JADFTS010000003">
    <property type="protein sequence ID" value="KAF9617350.1"/>
    <property type="molecule type" value="Genomic_DNA"/>
</dbReference>
<protein>
    <submittedName>
        <fullName evidence="3">Uncharacterized protein</fullName>
    </submittedName>
</protein>
<comment type="caution">
    <text evidence="3">The sequence shown here is derived from an EMBL/GenBank/DDBJ whole genome shotgun (WGS) entry which is preliminary data.</text>
</comment>
<gene>
    <name evidence="3" type="ORF">IFM89_036222</name>
</gene>
<proteinExistence type="predicted"/>
<evidence type="ECO:0000256" key="2">
    <source>
        <dbReference type="SAM" id="MobiDB-lite"/>
    </source>
</evidence>
<keyword evidence="4" id="KW-1185">Reference proteome</keyword>
<name>A0A835M350_9MAGN</name>
<evidence type="ECO:0000313" key="3">
    <source>
        <dbReference type="EMBL" id="KAF9617350.1"/>
    </source>
</evidence>
<reference evidence="3 4" key="1">
    <citation type="submission" date="2020-10" db="EMBL/GenBank/DDBJ databases">
        <title>The Coptis chinensis genome and diversification of protoberbering-type alkaloids.</title>
        <authorList>
            <person name="Wang B."/>
            <person name="Shu S."/>
            <person name="Song C."/>
            <person name="Liu Y."/>
        </authorList>
    </citation>
    <scope>NUCLEOTIDE SEQUENCE [LARGE SCALE GENOMIC DNA]</scope>
    <source>
        <strain evidence="3">HL-2020</strain>
        <tissue evidence="3">Leaf</tissue>
    </source>
</reference>
<feature type="coiled-coil region" evidence="1">
    <location>
        <begin position="127"/>
        <end position="168"/>
    </location>
</feature>
<sequence>MAGSFSFKPQFLLEKDQKVPLYASLFAEKLILGLSRTFTTTAILPKDRSVISKLSNLDHFNIVCDSIEKLKVAVVGQFKADVATSGIFRRENNTLKDFLVRERKHFGHLTNQLDAAEKAKKELWYALREKEEKLKKVEFDRDEKAEKLNKMEADYEEKLKLITEYEAEGNTLVAQMEFCVNVMKSFTPYLPQKLIDQYHLGSENEKEDAPEDSGNEVIEIVPPSDSVTKNHPFLRPKLWILIFDKRVLNLM</sequence>